<feature type="transmembrane region" description="Helical" evidence="1">
    <location>
        <begin position="119"/>
        <end position="145"/>
    </location>
</feature>
<evidence type="ECO:0000313" key="2">
    <source>
        <dbReference type="EMBL" id="VIP02885.1"/>
    </source>
</evidence>
<dbReference type="InterPro" id="IPR011723">
    <property type="entry name" value="Znf/thioredoxin_put"/>
</dbReference>
<keyword evidence="1" id="KW-1133">Transmembrane helix</keyword>
<evidence type="ECO:0000256" key="1">
    <source>
        <dbReference type="SAM" id="Phobius"/>
    </source>
</evidence>
<proteinExistence type="predicted"/>
<dbReference type="InParanoid" id="A0A6C2YPC5"/>
<dbReference type="AlphaFoldDB" id="A0A6C2YPC5"/>
<feature type="transmembrane region" description="Helical" evidence="1">
    <location>
        <begin position="157"/>
        <end position="176"/>
    </location>
</feature>
<dbReference type="NCBIfam" id="TIGR02098">
    <property type="entry name" value="MJ0042_CXXC"/>
    <property type="match status" value="1"/>
</dbReference>
<sequence length="336" mass="37606">MTIPVTCPGCQTVYDVPDTIAGKRIRCKACGATIPVDAPIELEFDPTSRDSKPAFEVVADDFTKKRSWERDPDSPDSDPFQHERYTFKPVGIGINGCYEIGDAYGEPILFARAPYRISILGWIALFFLGPAMASCFCVSMVFQAAQFAGHQGDNSGILTVFFLGMALVSSTFFGMIGGRGKLTINEDDAGKFVLLEVEGSTEWATLTKVFTLKRGDGKVLARFRRSLLLSMLLNRITIVDAKGRRIGSAYEHAYITPLLRRFSLPFLDIPLLKQLTRWLIRTNFRILDADSKWIGEVNRKERIEGRNVLDCTEDSENSLDRRIAIPLALILDLYSR</sequence>
<reference evidence="2" key="1">
    <citation type="submission" date="2019-04" db="EMBL/GenBank/DDBJ databases">
        <authorList>
            <consortium name="Science for Life Laboratories"/>
        </authorList>
    </citation>
    <scope>NUCLEOTIDE SEQUENCE</scope>
    <source>
        <strain evidence="2">MBLW1</strain>
    </source>
</reference>
<dbReference type="KEGG" id="tim:GMBLW1_10750"/>
<keyword evidence="1" id="KW-0472">Membrane</keyword>
<dbReference type="Gene3D" id="2.20.28.160">
    <property type="match status" value="1"/>
</dbReference>
<accession>A0A6C2YPC5</accession>
<gene>
    <name evidence="2" type="ORF">GMBLW1_10750</name>
</gene>
<dbReference type="EMBL" id="LR586016">
    <property type="protein sequence ID" value="VIP02885.1"/>
    <property type="molecule type" value="Genomic_DNA"/>
</dbReference>
<keyword evidence="1" id="KW-0812">Transmembrane</keyword>
<name>A0A6C2YPC5_9BACT</name>
<keyword evidence="3" id="KW-1185">Reference proteome</keyword>
<dbReference type="RefSeq" id="WP_162658013.1">
    <property type="nucleotide sequence ID" value="NZ_LR593887.1"/>
</dbReference>
<evidence type="ECO:0000313" key="3">
    <source>
        <dbReference type="Proteomes" id="UP000464378"/>
    </source>
</evidence>
<protein>
    <submittedName>
        <fullName evidence="2">: zinc_ribbon_5</fullName>
    </submittedName>
</protein>
<dbReference type="Proteomes" id="UP000464378">
    <property type="component" value="Chromosome"/>
</dbReference>
<dbReference type="EMBL" id="LR593887">
    <property type="protein sequence ID" value="VTS02743.1"/>
    <property type="molecule type" value="Genomic_DNA"/>
</dbReference>
<organism evidence="2">
    <name type="scientific">Tuwongella immobilis</name>
    <dbReference type="NCBI Taxonomy" id="692036"/>
    <lineage>
        <taxon>Bacteria</taxon>
        <taxon>Pseudomonadati</taxon>
        <taxon>Planctomycetota</taxon>
        <taxon>Planctomycetia</taxon>
        <taxon>Gemmatales</taxon>
        <taxon>Gemmataceae</taxon>
        <taxon>Tuwongella</taxon>
    </lineage>
</organism>